<name>A0A0H4TCQ5_9BACT</name>
<dbReference type="Gene3D" id="2.10.290.10">
    <property type="entry name" value="YfgJ-like"/>
    <property type="match status" value="1"/>
</dbReference>
<dbReference type="CDD" id="cd00060">
    <property type="entry name" value="FHA"/>
    <property type="match status" value="2"/>
</dbReference>
<dbReference type="EMBL" id="KT007046">
    <property type="protein sequence ID" value="AKQ04665.1"/>
    <property type="molecule type" value="Genomic_DNA"/>
</dbReference>
<proteinExistence type="predicted"/>
<reference evidence="2" key="1">
    <citation type="journal article" date="2015" name="ISME J.">
        <title>Aquifer environment selects for microbial species cohorts in sediment and groundwater.</title>
        <authorList>
            <person name="Hug L.A."/>
            <person name="Thomas B.C."/>
            <person name="Brown C.T."/>
            <person name="Frischkorn K.R."/>
            <person name="Williams K.H."/>
            <person name="Tringe S.G."/>
            <person name="Banfield J.F."/>
        </authorList>
    </citation>
    <scope>NUCLEOTIDE SEQUENCE</scope>
</reference>
<sequence length="267" mass="28556">MVGGLPFCPQCGQRLAVPGTGPACAHCGSPIASRAKFCAACGRPVAAIQTGGAHQVSLVLLDEGGKILNRYPITGEETTVGREDAGIAFPDDAFLSPLHAQISVHGEEIQVRDLGSRNGTWFFIAEPHRLLDGDLLLIGSQVIRFRRLGYPGPHPPERDATRRMGSLIPSADIASLTQLRADGSARDTIHLSPGRHVTIGRDEGDWIFPYDPSMSGTHAQIRSEDADFVILDAGSRNGVGVSVRGEIPLKHGSRFLVGDKMLRVELS</sequence>
<dbReference type="Gene3D" id="2.60.200.20">
    <property type="match status" value="2"/>
</dbReference>
<dbReference type="SMART" id="SM00240">
    <property type="entry name" value="FHA"/>
    <property type="match status" value="2"/>
</dbReference>
<dbReference type="Pfam" id="PF12773">
    <property type="entry name" value="DZR"/>
    <property type="match status" value="1"/>
</dbReference>
<feature type="domain" description="FHA" evidence="1">
    <location>
        <begin position="191"/>
        <end position="242"/>
    </location>
</feature>
<dbReference type="InterPro" id="IPR000253">
    <property type="entry name" value="FHA_dom"/>
</dbReference>
<dbReference type="AlphaFoldDB" id="A0A0H4TCQ5"/>
<dbReference type="PROSITE" id="PS50006">
    <property type="entry name" value="FHA_DOMAIN"/>
    <property type="match status" value="2"/>
</dbReference>
<evidence type="ECO:0000259" key="1">
    <source>
        <dbReference type="PROSITE" id="PS50006"/>
    </source>
</evidence>
<organism evidence="2">
    <name type="scientific">uncultured Gemmatimonadetes bacterium Rifle_16ft_4_minimus_7</name>
    <dbReference type="NCBI Taxonomy" id="1665098"/>
    <lineage>
        <taxon>Bacteria</taxon>
        <taxon>Pseudomonadati</taxon>
        <taxon>Gemmatimonadota</taxon>
        <taxon>environmental samples</taxon>
    </lineage>
</organism>
<protein>
    <submittedName>
        <fullName evidence="2">FHA domain-containing protein</fullName>
    </submittedName>
</protein>
<feature type="domain" description="FHA" evidence="1">
    <location>
        <begin position="72"/>
        <end position="122"/>
    </location>
</feature>
<dbReference type="InterPro" id="IPR008984">
    <property type="entry name" value="SMAD_FHA_dom_sf"/>
</dbReference>
<dbReference type="InterPro" id="IPR029037">
    <property type="entry name" value="DUF1407/YfgJ-like_sf"/>
</dbReference>
<dbReference type="Pfam" id="PF00498">
    <property type="entry name" value="FHA"/>
    <property type="match status" value="2"/>
</dbReference>
<evidence type="ECO:0000313" key="2">
    <source>
        <dbReference type="EMBL" id="AKQ04665.1"/>
    </source>
</evidence>
<dbReference type="InterPro" id="IPR025874">
    <property type="entry name" value="DZR"/>
</dbReference>
<dbReference type="SUPFAM" id="SSF49879">
    <property type="entry name" value="SMAD/FHA domain"/>
    <property type="match status" value="2"/>
</dbReference>
<accession>A0A0H4TCQ5</accession>
<dbReference type="SUPFAM" id="SSF161187">
    <property type="entry name" value="YfgJ-like"/>
    <property type="match status" value="1"/>
</dbReference>